<feature type="compositionally biased region" description="Basic and acidic residues" evidence="1">
    <location>
        <begin position="80"/>
        <end position="97"/>
    </location>
</feature>
<dbReference type="Proteomes" id="UP000319801">
    <property type="component" value="Unassembled WGS sequence"/>
</dbReference>
<evidence type="ECO:0000313" key="2">
    <source>
        <dbReference type="EMBL" id="TSQ01545.1"/>
    </source>
</evidence>
<evidence type="ECO:0000313" key="3">
    <source>
        <dbReference type="Proteomes" id="UP000319801"/>
    </source>
</evidence>
<comment type="caution">
    <text evidence="2">The sequence shown here is derived from an EMBL/GenBank/DDBJ whole genome shotgun (WGS) entry which is preliminary data.</text>
</comment>
<evidence type="ECO:0000256" key="1">
    <source>
        <dbReference type="SAM" id="MobiDB-lite"/>
    </source>
</evidence>
<feature type="compositionally biased region" description="Basic and acidic residues" evidence="1">
    <location>
        <begin position="110"/>
        <end position="126"/>
    </location>
</feature>
<gene>
    <name evidence="2" type="ORF">Baya_11121</name>
</gene>
<sequence length="126" mass="14554">MISLFPTSRTRPELCPLSGTCPRARAPSPPGRFVFSYRYTLPSVTREPSELHFLFGPTRKSARQATPPPRHRQQQRHAQNLRDGKPSRMRTKAENQRSAHGIYRTVNGDIRSESELRRKWTKANED</sequence>
<dbReference type="EMBL" id="VCAZ01000081">
    <property type="protein sequence ID" value="TSQ01545.1"/>
    <property type="molecule type" value="Genomic_DNA"/>
</dbReference>
<dbReference type="AlphaFoldDB" id="A0A556UZ31"/>
<accession>A0A556UZ31</accession>
<protein>
    <submittedName>
        <fullName evidence="2">Uncharacterized protein</fullName>
    </submittedName>
</protein>
<proteinExistence type="predicted"/>
<name>A0A556UZ31_BAGYA</name>
<reference evidence="2 3" key="1">
    <citation type="journal article" date="2019" name="Genome Biol. Evol.">
        <title>Whole-Genome Sequencing of the Giant Devil Catfish, Bagarius yarrelli.</title>
        <authorList>
            <person name="Jiang W."/>
            <person name="Lv Y."/>
            <person name="Cheng L."/>
            <person name="Yang K."/>
            <person name="Chao B."/>
            <person name="Wang X."/>
            <person name="Li Y."/>
            <person name="Pan X."/>
            <person name="You X."/>
            <person name="Zhang Y."/>
            <person name="Yang J."/>
            <person name="Li J."/>
            <person name="Zhang X."/>
            <person name="Liu S."/>
            <person name="Sun C."/>
            <person name="Yang J."/>
            <person name="Shi Q."/>
        </authorList>
    </citation>
    <scope>NUCLEOTIDE SEQUENCE [LARGE SCALE GENOMIC DNA]</scope>
    <source>
        <strain evidence="2">JWS20170419001</strain>
        <tissue evidence="2">Muscle</tissue>
    </source>
</reference>
<organism evidence="2 3">
    <name type="scientific">Bagarius yarrelli</name>
    <name type="common">Goonch</name>
    <name type="synonym">Bagrus yarrelli</name>
    <dbReference type="NCBI Taxonomy" id="175774"/>
    <lineage>
        <taxon>Eukaryota</taxon>
        <taxon>Metazoa</taxon>
        <taxon>Chordata</taxon>
        <taxon>Craniata</taxon>
        <taxon>Vertebrata</taxon>
        <taxon>Euteleostomi</taxon>
        <taxon>Actinopterygii</taxon>
        <taxon>Neopterygii</taxon>
        <taxon>Teleostei</taxon>
        <taxon>Ostariophysi</taxon>
        <taxon>Siluriformes</taxon>
        <taxon>Sisoridae</taxon>
        <taxon>Sisorinae</taxon>
        <taxon>Bagarius</taxon>
    </lineage>
</organism>
<feature type="region of interest" description="Disordered" evidence="1">
    <location>
        <begin position="56"/>
        <end position="126"/>
    </location>
</feature>
<keyword evidence="3" id="KW-1185">Reference proteome</keyword>